<proteinExistence type="predicted"/>
<dbReference type="EMBL" id="JALAZD010000004">
    <property type="protein sequence ID" value="MCI0129311.1"/>
    <property type="molecule type" value="Genomic_DNA"/>
</dbReference>
<evidence type="ECO:0000313" key="8">
    <source>
        <dbReference type="Proteomes" id="UP001156140"/>
    </source>
</evidence>
<evidence type="ECO:0000256" key="6">
    <source>
        <dbReference type="SAM" id="Phobius"/>
    </source>
</evidence>
<organism evidence="7 8">
    <name type="scientific">Paradevosia shaoguanensis</name>
    <dbReference type="NCBI Taxonomy" id="1335043"/>
    <lineage>
        <taxon>Bacteria</taxon>
        <taxon>Pseudomonadati</taxon>
        <taxon>Pseudomonadota</taxon>
        <taxon>Alphaproteobacteria</taxon>
        <taxon>Hyphomicrobiales</taxon>
        <taxon>Devosiaceae</taxon>
        <taxon>Paradevosia</taxon>
    </lineage>
</organism>
<keyword evidence="3 6" id="KW-0812">Transmembrane</keyword>
<dbReference type="GO" id="GO:0015171">
    <property type="term" value="F:amino acid transmembrane transporter activity"/>
    <property type="evidence" value="ECO:0007669"/>
    <property type="project" value="TreeGrafter"/>
</dbReference>
<feature type="transmembrane region" description="Helical" evidence="6">
    <location>
        <begin position="118"/>
        <end position="142"/>
    </location>
</feature>
<evidence type="ECO:0000313" key="7">
    <source>
        <dbReference type="EMBL" id="MCI0129311.1"/>
    </source>
</evidence>
<evidence type="ECO:0000256" key="1">
    <source>
        <dbReference type="ARBA" id="ARBA00004651"/>
    </source>
</evidence>
<gene>
    <name evidence="7" type="ORF">ML536_20955</name>
</gene>
<evidence type="ECO:0000256" key="2">
    <source>
        <dbReference type="ARBA" id="ARBA00022475"/>
    </source>
</evidence>
<comment type="caution">
    <text evidence="7">The sequence shown here is derived from an EMBL/GenBank/DDBJ whole genome shotgun (WGS) entry which is preliminary data.</text>
</comment>
<keyword evidence="2" id="KW-1003">Cell membrane</keyword>
<evidence type="ECO:0000256" key="5">
    <source>
        <dbReference type="ARBA" id="ARBA00023136"/>
    </source>
</evidence>
<dbReference type="AlphaFoldDB" id="A0AA41UIG3"/>
<keyword evidence="4 6" id="KW-1133">Transmembrane helix</keyword>
<reference evidence="7" key="1">
    <citation type="submission" date="2022-03" db="EMBL/GenBank/DDBJ databases">
        <title>The complete genome sequence of a Methyloterrigena soli.</title>
        <authorList>
            <person name="Zi Z."/>
        </authorList>
    </citation>
    <scope>NUCLEOTIDE SEQUENCE</scope>
    <source>
        <strain evidence="7">M48</strain>
    </source>
</reference>
<sequence>MPPFLPDPSVILAFALATIVLAITPGPDMALQLSRAINYGRAHGVAAMFGAMTGILVHTTLVAFGISVLIIAAPPLFLALKIVGALYLLWLAYQAIVHGGGLRIAEAAKKPPTVWQSFMTGIGINLLNPKVVLFFVTFLPQFVDAHDPAATGKLFFLGGEFVLLSIPLGLLTVLMADWLAAAFKRTKWVERALNWSFAAIFTAFAATILTAQARHG</sequence>
<feature type="transmembrane region" description="Helical" evidence="6">
    <location>
        <begin position="192"/>
        <end position="213"/>
    </location>
</feature>
<evidence type="ECO:0000256" key="3">
    <source>
        <dbReference type="ARBA" id="ARBA00022692"/>
    </source>
</evidence>
<dbReference type="RefSeq" id="WP_035037886.1">
    <property type="nucleotide sequence ID" value="NZ_CP068983.1"/>
</dbReference>
<keyword evidence="5 6" id="KW-0472">Membrane</keyword>
<dbReference type="PANTHER" id="PTHR30086:SF20">
    <property type="entry name" value="ARGININE EXPORTER PROTEIN ARGO-RELATED"/>
    <property type="match status" value="1"/>
</dbReference>
<feature type="transmembrane region" description="Helical" evidence="6">
    <location>
        <begin position="78"/>
        <end position="97"/>
    </location>
</feature>
<comment type="subcellular location">
    <subcellularLocation>
        <location evidence="1">Cell membrane</location>
        <topology evidence="1">Multi-pass membrane protein</topology>
    </subcellularLocation>
</comment>
<evidence type="ECO:0000256" key="4">
    <source>
        <dbReference type="ARBA" id="ARBA00022989"/>
    </source>
</evidence>
<feature type="transmembrane region" description="Helical" evidence="6">
    <location>
        <begin position="12"/>
        <end position="33"/>
    </location>
</feature>
<dbReference type="InterPro" id="IPR001123">
    <property type="entry name" value="LeuE-type"/>
</dbReference>
<keyword evidence="8" id="KW-1185">Reference proteome</keyword>
<name>A0AA41UIG3_9HYPH</name>
<protein>
    <submittedName>
        <fullName evidence="7">LysE family translocator</fullName>
    </submittedName>
</protein>
<feature type="transmembrane region" description="Helical" evidence="6">
    <location>
        <begin position="45"/>
        <end position="72"/>
    </location>
</feature>
<dbReference type="Pfam" id="PF01810">
    <property type="entry name" value="LysE"/>
    <property type="match status" value="1"/>
</dbReference>
<dbReference type="PIRSF" id="PIRSF006324">
    <property type="entry name" value="LeuE"/>
    <property type="match status" value="1"/>
</dbReference>
<feature type="transmembrane region" description="Helical" evidence="6">
    <location>
        <begin position="154"/>
        <end position="180"/>
    </location>
</feature>
<dbReference type="GO" id="GO:0005886">
    <property type="term" value="C:plasma membrane"/>
    <property type="evidence" value="ECO:0007669"/>
    <property type="project" value="UniProtKB-SubCell"/>
</dbReference>
<dbReference type="Proteomes" id="UP001156140">
    <property type="component" value="Unassembled WGS sequence"/>
</dbReference>
<dbReference type="PANTHER" id="PTHR30086">
    <property type="entry name" value="ARGININE EXPORTER PROTEIN ARGO"/>
    <property type="match status" value="1"/>
</dbReference>
<accession>A0AA41UIG3</accession>